<feature type="region of interest" description="Disordered" evidence="1">
    <location>
        <begin position="1"/>
        <end position="45"/>
    </location>
</feature>
<evidence type="ECO:0000256" key="1">
    <source>
        <dbReference type="SAM" id="MobiDB-lite"/>
    </source>
</evidence>
<evidence type="ECO:0000313" key="4">
    <source>
        <dbReference type="Proteomes" id="UP000318709"/>
    </source>
</evidence>
<dbReference type="InterPro" id="IPR036691">
    <property type="entry name" value="Endo/exonu/phosph_ase_sf"/>
</dbReference>
<gene>
    <name evidence="3" type="ORF">E3E12_06965</name>
</gene>
<dbReference type="KEGG" id="swf:E3E12_06965"/>
<dbReference type="EMBL" id="CP038231">
    <property type="protein sequence ID" value="QDH13962.1"/>
    <property type="molecule type" value="Genomic_DNA"/>
</dbReference>
<sequence length="257" mass="27849">MTISPPTSATTPTGAAPERPTPSAQVGAFPPAQPGTPHSSIVPQGQGGLANPPWLRVVSWNLLHIKGATLHDVLRLVDLTNPDVLLMQEALPMTDALPGLLGGHYARACLPGRPHGTACWSRLPFDALPALHPLPPGMIVRRNAQVMRFQAPFGPFCIANVHLSHGQILNRRQLRHLRAGLLERAIIMGDFNQVGPALLGEFKDVGPRARTHLMLKRIPLRLDRCLVRGFQALERGTLPTFGSDHKPISLLLQPSPV</sequence>
<dbReference type="InterPro" id="IPR005135">
    <property type="entry name" value="Endo/exonuclease/phosphatase"/>
</dbReference>
<dbReference type="Gene3D" id="3.60.10.10">
    <property type="entry name" value="Endonuclease/exonuclease/phosphatase"/>
    <property type="match status" value="1"/>
</dbReference>
<dbReference type="SUPFAM" id="SSF56219">
    <property type="entry name" value="DNase I-like"/>
    <property type="match status" value="1"/>
</dbReference>
<keyword evidence="3" id="KW-0378">Hydrolase</keyword>
<dbReference type="GO" id="GO:0004527">
    <property type="term" value="F:exonuclease activity"/>
    <property type="evidence" value="ECO:0007669"/>
    <property type="project" value="UniProtKB-KW"/>
</dbReference>
<protein>
    <submittedName>
        <fullName evidence="3">Endonuclease/exonuclease/phosphatase family protein</fullName>
    </submittedName>
</protein>
<keyword evidence="4" id="KW-1185">Reference proteome</keyword>
<dbReference type="Pfam" id="PF03372">
    <property type="entry name" value="Exo_endo_phos"/>
    <property type="match status" value="1"/>
</dbReference>
<dbReference type="OrthoDB" id="7979217at2"/>
<organism evidence="3 4">
    <name type="scientific">Formicincola oecophyllae</name>
    <dbReference type="NCBI Taxonomy" id="2558361"/>
    <lineage>
        <taxon>Bacteria</taxon>
        <taxon>Pseudomonadati</taxon>
        <taxon>Pseudomonadota</taxon>
        <taxon>Alphaproteobacteria</taxon>
        <taxon>Acetobacterales</taxon>
        <taxon>Acetobacteraceae</taxon>
        <taxon>Formicincola</taxon>
    </lineage>
</organism>
<dbReference type="AlphaFoldDB" id="A0A4Y6U9A7"/>
<keyword evidence="3" id="KW-0269">Exonuclease</keyword>
<feature type="compositionally biased region" description="Low complexity" evidence="1">
    <location>
        <begin position="1"/>
        <end position="17"/>
    </location>
</feature>
<dbReference type="GO" id="GO:0004519">
    <property type="term" value="F:endonuclease activity"/>
    <property type="evidence" value="ECO:0007669"/>
    <property type="project" value="UniProtKB-KW"/>
</dbReference>
<feature type="domain" description="Endonuclease/exonuclease/phosphatase" evidence="2">
    <location>
        <begin position="58"/>
        <end position="245"/>
    </location>
</feature>
<accession>A0A4Y6U9A7</accession>
<evidence type="ECO:0000313" key="3">
    <source>
        <dbReference type="EMBL" id="QDH13962.1"/>
    </source>
</evidence>
<keyword evidence="3" id="KW-0255">Endonuclease</keyword>
<dbReference type="RefSeq" id="WP_141443670.1">
    <property type="nucleotide sequence ID" value="NZ_CP038231.1"/>
</dbReference>
<name>A0A4Y6U9A7_9PROT</name>
<keyword evidence="3" id="KW-0540">Nuclease</keyword>
<dbReference type="Proteomes" id="UP000318709">
    <property type="component" value="Chromosome"/>
</dbReference>
<reference evidence="3 4" key="1">
    <citation type="submission" date="2019-03" db="EMBL/GenBank/DDBJ databases">
        <title>The complete genome sequence of Swingsia_sp. F3b2 LMG30590(T).</title>
        <authorList>
            <person name="Chua K.-O."/>
            <person name="Chan K.-G."/>
            <person name="See-Too W.-S."/>
        </authorList>
    </citation>
    <scope>NUCLEOTIDE SEQUENCE [LARGE SCALE GENOMIC DNA]</scope>
    <source>
        <strain evidence="3 4">F3b2</strain>
    </source>
</reference>
<evidence type="ECO:0000259" key="2">
    <source>
        <dbReference type="Pfam" id="PF03372"/>
    </source>
</evidence>
<proteinExistence type="predicted"/>